<keyword evidence="1" id="KW-1133">Transmembrane helix</keyword>
<reference evidence="2 3" key="1">
    <citation type="submission" date="2023-07" db="EMBL/GenBank/DDBJ databases">
        <title>Sorghum-associated microbial communities from plants grown in Nebraska, USA.</title>
        <authorList>
            <person name="Schachtman D."/>
        </authorList>
    </citation>
    <scope>NUCLEOTIDE SEQUENCE [LARGE SCALE GENOMIC DNA]</scope>
    <source>
        <strain evidence="2 3">CC482</strain>
    </source>
</reference>
<gene>
    <name evidence="2" type="ORF">J2T15_004362</name>
</gene>
<dbReference type="Proteomes" id="UP001229346">
    <property type="component" value="Unassembled WGS sequence"/>
</dbReference>
<dbReference type="RefSeq" id="WP_307206294.1">
    <property type="nucleotide sequence ID" value="NZ_JAUSSU010000009.1"/>
</dbReference>
<organism evidence="2 3">
    <name type="scientific">Paenibacillus harenae</name>
    <dbReference type="NCBI Taxonomy" id="306543"/>
    <lineage>
        <taxon>Bacteria</taxon>
        <taxon>Bacillati</taxon>
        <taxon>Bacillota</taxon>
        <taxon>Bacilli</taxon>
        <taxon>Bacillales</taxon>
        <taxon>Paenibacillaceae</taxon>
        <taxon>Paenibacillus</taxon>
    </lineage>
</organism>
<dbReference type="SUPFAM" id="SSF49842">
    <property type="entry name" value="TNF-like"/>
    <property type="match status" value="1"/>
</dbReference>
<accession>A0ABT9U5I8</accession>
<dbReference type="InterPro" id="IPR008983">
    <property type="entry name" value="Tumour_necrosis_fac-like_dom"/>
</dbReference>
<comment type="caution">
    <text evidence="2">The sequence shown here is derived from an EMBL/GenBank/DDBJ whole genome shotgun (WGS) entry which is preliminary data.</text>
</comment>
<name>A0ABT9U5I8_PAEHA</name>
<dbReference type="EMBL" id="JAUSSU010000009">
    <property type="protein sequence ID" value="MDQ0114905.1"/>
    <property type="molecule type" value="Genomic_DNA"/>
</dbReference>
<keyword evidence="1" id="KW-0472">Membrane</keyword>
<evidence type="ECO:0008006" key="4">
    <source>
        <dbReference type="Google" id="ProtNLM"/>
    </source>
</evidence>
<keyword evidence="3" id="KW-1185">Reference proteome</keyword>
<protein>
    <recommendedName>
        <fullName evidence="4">C1q domain-containing protein</fullName>
    </recommendedName>
</protein>
<evidence type="ECO:0000313" key="3">
    <source>
        <dbReference type="Proteomes" id="UP001229346"/>
    </source>
</evidence>
<feature type="transmembrane region" description="Helical" evidence="1">
    <location>
        <begin position="93"/>
        <end position="114"/>
    </location>
</feature>
<evidence type="ECO:0000313" key="2">
    <source>
        <dbReference type="EMBL" id="MDQ0114905.1"/>
    </source>
</evidence>
<keyword evidence="1" id="KW-0812">Transmembrane</keyword>
<dbReference type="Gene3D" id="2.60.120.40">
    <property type="match status" value="1"/>
</dbReference>
<evidence type="ECO:0000256" key="1">
    <source>
        <dbReference type="SAM" id="Phobius"/>
    </source>
</evidence>
<proteinExistence type="predicted"/>
<sequence length="178" mass="19749">MVIKRTRIGKSACKKTVYKKTVLKKTVCRQSFGKNGVSKRFRRINSAFRAVAGFNQELLNGVVTNVRYQVEELDLINEYNPATSTFRPKQNGVYSLFASVSFAAATLIPASIGLEIRVNGVPRILDQEDFISTRGMIDAGGIINLEARDRVQVFARVDDKSVEIQSGVATRFEGARIS</sequence>